<evidence type="ECO:0000259" key="4">
    <source>
        <dbReference type="Pfam" id="PF04967"/>
    </source>
</evidence>
<feature type="compositionally biased region" description="Acidic residues" evidence="3">
    <location>
        <begin position="16"/>
        <end position="25"/>
    </location>
</feature>
<dbReference type="InterPro" id="IPR036388">
    <property type="entry name" value="WH-like_DNA-bd_sf"/>
</dbReference>
<evidence type="ECO:0000313" key="6">
    <source>
        <dbReference type="Proteomes" id="UP000011612"/>
    </source>
</evidence>
<dbReference type="PANTHER" id="PTHR34236">
    <property type="entry name" value="DIMETHYL SULFOXIDE REDUCTASE TRANSCRIPTIONAL ACTIVATOR"/>
    <property type="match status" value="1"/>
</dbReference>
<dbReference type="STRING" id="1230453.C453_14356"/>
<sequence length="270" mass="30058">MSLDADDDQSNHVESDDQPDLPEGDGPDRPEGDQTDTSEGDARGGYRLVLKLTHPNCWMNEVTAETDARLLVNETYLVEGQVKTHVVGYAESSAALDDLVRATNASEHTASVTEMYSRREFGSDSVLSNKAHRSLLVEYEPEGSIYDALVSRGFLPQEPVRIRDGWEYWTVAVDDPRSKIQERLDAVCEEKDAVIEIRTISSRGRTDSPSVNVELLTDRQREVFEHAREHGYYSVPRAVSGSDLADELGISKTTLHEHLRKVEATLLGGD</sequence>
<dbReference type="PATRIC" id="fig|1230453.4.peg.2853"/>
<dbReference type="Proteomes" id="UP000011612">
    <property type="component" value="Unassembled WGS sequence"/>
</dbReference>
<dbReference type="PANTHER" id="PTHR34236:SF1">
    <property type="entry name" value="DIMETHYL SULFOXIDE REDUCTASE TRANSCRIPTIONAL ACTIVATOR"/>
    <property type="match status" value="1"/>
</dbReference>
<comment type="caution">
    <text evidence="5">The sequence shown here is derived from an EMBL/GenBank/DDBJ whole genome shotgun (WGS) entry which is preliminary data.</text>
</comment>
<keyword evidence="6" id="KW-1185">Reference proteome</keyword>
<evidence type="ECO:0000256" key="2">
    <source>
        <dbReference type="ARBA" id="ARBA00023163"/>
    </source>
</evidence>
<dbReference type="Pfam" id="PF04967">
    <property type="entry name" value="HTH_10"/>
    <property type="match status" value="1"/>
</dbReference>
<keyword evidence="1" id="KW-0805">Transcription regulation</keyword>
<name>M0HFB2_HALEO</name>
<gene>
    <name evidence="5" type="ORF">C453_14356</name>
</gene>
<feature type="region of interest" description="Disordered" evidence="3">
    <location>
        <begin position="1"/>
        <end position="44"/>
    </location>
</feature>
<protein>
    <submittedName>
        <fullName evidence="5">Transcription regulator</fullName>
    </submittedName>
</protein>
<accession>M0HFB2</accession>
<dbReference type="AlphaFoldDB" id="M0HFB2"/>
<proteinExistence type="predicted"/>
<reference evidence="5 6" key="1">
    <citation type="journal article" date="2014" name="PLoS Genet.">
        <title>Phylogenetically driven sequencing of extremely halophilic archaea reveals strategies for static and dynamic osmo-response.</title>
        <authorList>
            <person name="Becker E.A."/>
            <person name="Seitzer P.M."/>
            <person name="Tritt A."/>
            <person name="Larsen D."/>
            <person name="Krusor M."/>
            <person name="Yao A.I."/>
            <person name="Wu D."/>
            <person name="Madern D."/>
            <person name="Eisen J.A."/>
            <person name="Darling A.E."/>
            <person name="Facciotti M.T."/>
        </authorList>
    </citation>
    <scope>NUCLEOTIDE SEQUENCE [LARGE SCALE GENOMIC DNA]</scope>
    <source>
        <strain evidence="5 6">ATCC BAA-1513</strain>
    </source>
</reference>
<evidence type="ECO:0000256" key="3">
    <source>
        <dbReference type="SAM" id="MobiDB-lite"/>
    </source>
</evidence>
<dbReference type="RefSeq" id="WP_008325412.1">
    <property type="nucleotide sequence ID" value="NZ_AOLK01000021.1"/>
</dbReference>
<evidence type="ECO:0000256" key="1">
    <source>
        <dbReference type="ARBA" id="ARBA00023015"/>
    </source>
</evidence>
<dbReference type="Gene3D" id="1.10.10.10">
    <property type="entry name" value="Winged helix-like DNA-binding domain superfamily/Winged helix DNA-binding domain"/>
    <property type="match status" value="1"/>
</dbReference>
<feature type="domain" description="HTH bat-type" evidence="4">
    <location>
        <begin position="216"/>
        <end position="267"/>
    </location>
</feature>
<organism evidence="5 6">
    <name type="scientific">Haloferax elongans ATCC BAA-1513</name>
    <dbReference type="NCBI Taxonomy" id="1230453"/>
    <lineage>
        <taxon>Archaea</taxon>
        <taxon>Methanobacteriati</taxon>
        <taxon>Methanobacteriota</taxon>
        <taxon>Stenosarchaea group</taxon>
        <taxon>Halobacteria</taxon>
        <taxon>Halobacteriales</taxon>
        <taxon>Haloferacaceae</taxon>
        <taxon>Haloferax</taxon>
    </lineage>
</organism>
<evidence type="ECO:0000313" key="5">
    <source>
        <dbReference type="EMBL" id="ELZ83195.1"/>
    </source>
</evidence>
<dbReference type="InterPro" id="IPR007050">
    <property type="entry name" value="HTH_bacterioopsin"/>
</dbReference>
<dbReference type="EMBL" id="AOLK01000021">
    <property type="protein sequence ID" value="ELZ83195.1"/>
    <property type="molecule type" value="Genomic_DNA"/>
</dbReference>
<keyword evidence="2" id="KW-0804">Transcription</keyword>